<dbReference type="EMBL" id="JYDT01001321">
    <property type="protein sequence ID" value="KRY65434.1"/>
    <property type="molecule type" value="Genomic_DNA"/>
</dbReference>
<reference evidence="1 2" key="1">
    <citation type="submission" date="2015-01" db="EMBL/GenBank/DDBJ databases">
        <title>Evolution of Trichinella species and genotypes.</title>
        <authorList>
            <person name="Korhonen P.K."/>
            <person name="Edoardo P."/>
            <person name="Giuseppe L.R."/>
            <person name="Gasser R.B."/>
        </authorList>
    </citation>
    <scope>NUCLEOTIDE SEQUENCE [LARGE SCALE GENOMIC DNA]</scope>
    <source>
        <strain evidence="1">ISS470</strain>
    </source>
</reference>
<protein>
    <submittedName>
        <fullName evidence="1">Uncharacterized protein</fullName>
    </submittedName>
</protein>
<evidence type="ECO:0000313" key="2">
    <source>
        <dbReference type="Proteomes" id="UP000054995"/>
    </source>
</evidence>
<sequence length="43" mass="4550">MDGCEPPCGCWELNSGPLEEQSDTESTPCHTEAHSCACGNLIP</sequence>
<accession>A0A0V1DVB2</accession>
<comment type="caution">
    <text evidence="1">The sequence shown here is derived from an EMBL/GenBank/DDBJ whole genome shotgun (WGS) entry which is preliminary data.</text>
</comment>
<dbReference type="Proteomes" id="UP000054995">
    <property type="component" value="Unassembled WGS sequence"/>
</dbReference>
<organism evidence="1 2">
    <name type="scientific">Trichinella pseudospiralis</name>
    <name type="common">Parasitic roundworm</name>
    <dbReference type="NCBI Taxonomy" id="6337"/>
    <lineage>
        <taxon>Eukaryota</taxon>
        <taxon>Metazoa</taxon>
        <taxon>Ecdysozoa</taxon>
        <taxon>Nematoda</taxon>
        <taxon>Enoplea</taxon>
        <taxon>Dorylaimia</taxon>
        <taxon>Trichinellida</taxon>
        <taxon>Trichinellidae</taxon>
        <taxon>Trichinella</taxon>
    </lineage>
</organism>
<keyword evidence="2" id="KW-1185">Reference proteome</keyword>
<dbReference type="AlphaFoldDB" id="A0A0V1DVB2"/>
<evidence type="ECO:0000313" key="1">
    <source>
        <dbReference type="EMBL" id="KRY65434.1"/>
    </source>
</evidence>
<dbReference type="OrthoDB" id="9632679at2759"/>
<name>A0A0V1DVB2_TRIPS</name>
<gene>
    <name evidence="1" type="ORF">T4D_8955</name>
</gene>
<proteinExistence type="predicted"/>